<dbReference type="SMART" id="SM00382">
    <property type="entry name" value="AAA"/>
    <property type="match status" value="1"/>
</dbReference>
<evidence type="ECO:0000256" key="2">
    <source>
        <dbReference type="ARBA" id="ARBA00022741"/>
    </source>
</evidence>
<keyword evidence="2" id="KW-0547">Nucleotide-binding</keyword>
<dbReference type="GO" id="GO:0005524">
    <property type="term" value="F:ATP binding"/>
    <property type="evidence" value="ECO:0007669"/>
    <property type="project" value="UniProtKB-KW"/>
</dbReference>
<sequence length="313" mass="35370">MEMIKIESVTKSFKQKNKKIIAVNNVSLTVEQGDMLGLIGVNGSGKSTLIKMMNGILYPDQGEIIINGKNPWKHQKEIAYQIGSIFGQKSQLWYHLTPRETFMFLGSVYSVKLAALKLHVAELIQQFDLHSFVDRPVRKLSLGQRMKCEIVASLVHNPSILFLDEPTIGLDLIAKDSLTNLLSEYNKVHNKTMVITTHDISDIAKLCNRVVIIDQGVIIYNGTTIALTEKFANIVLLEIVLASDIAQLSIEVLQHEKSDAYTHKIKINTDKIAVSEVFNKLEIYEIIRYYQQSLDLTAIVRVLFEEGVIDDRK</sequence>
<dbReference type="InterPro" id="IPR027417">
    <property type="entry name" value="P-loop_NTPase"/>
</dbReference>
<accession>A0A2X0SGL1</accession>
<feature type="domain" description="ABC transporter" evidence="4">
    <location>
        <begin position="4"/>
        <end position="240"/>
    </location>
</feature>
<dbReference type="PANTHER" id="PTHR42711:SF1">
    <property type="entry name" value="ABC-TRANSPORT PROTEIN, ATP-BINDING COMPONENT"/>
    <property type="match status" value="1"/>
</dbReference>
<organism evidence="5 6">
    <name type="scientific">Brochothrix thermosphacta</name>
    <name type="common">Microbacterium thermosphactum</name>
    <dbReference type="NCBI Taxonomy" id="2756"/>
    <lineage>
        <taxon>Bacteria</taxon>
        <taxon>Bacillati</taxon>
        <taxon>Bacillota</taxon>
        <taxon>Bacilli</taxon>
        <taxon>Bacillales</taxon>
        <taxon>Listeriaceae</taxon>
        <taxon>Brochothrix</taxon>
    </lineage>
</organism>
<keyword evidence="3" id="KW-0067">ATP-binding</keyword>
<evidence type="ECO:0000256" key="1">
    <source>
        <dbReference type="ARBA" id="ARBA00022448"/>
    </source>
</evidence>
<dbReference type="InterPro" id="IPR003593">
    <property type="entry name" value="AAA+_ATPase"/>
</dbReference>
<evidence type="ECO:0000259" key="4">
    <source>
        <dbReference type="PROSITE" id="PS50893"/>
    </source>
</evidence>
<name>A0A2X0SGL1_BROTH</name>
<evidence type="ECO:0000313" key="5">
    <source>
        <dbReference type="EMBL" id="SPP30731.1"/>
    </source>
</evidence>
<dbReference type="SUPFAM" id="SSF52540">
    <property type="entry name" value="P-loop containing nucleoside triphosphate hydrolases"/>
    <property type="match status" value="1"/>
</dbReference>
<gene>
    <name evidence="5" type="ORF">BTBSAS_80071</name>
</gene>
<dbReference type="PANTHER" id="PTHR42711">
    <property type="entry name" value="ABC TRANSPORTER ATP-BINDING PROTEIN"/>
    <property type="match status" value="1"/>
</dbReference>
<dbReference type="InterPro" id="IPR050763">
    <property type="entry name" value="ABC_transporter_ATP-binding"/>
</dbReference>
<dbReference type="AlphaFoldDB" id="A0A2X0SGL1"/>
<evidence type="ECO:0000256" key="3">
    <source>
        <dbReference type="ARBA" id="ARBA00022840"/>
    </source>
</evidence>
<dbReference type="Pfam" id="PF00005">
    <property type="entry name" value="ABC_tran"/>
    <property type="match status" value="1"/>
</dbReference>
<dbReference type="EMBL" id="OUNC01000078">
    <property type="protein sequence ID" value="SPP30731.1"/>
    <property type="molecule type" value="Genomic_DNA"/>
</dbReference>
<dbReference type="Proteomes" id="UP000270190">
    <property type="component" value="Unassembled WGS sequence"/>
</dbReference>
<dbReference type="GO" id="GO:0016887">
    <property type="term" value="F:ATP hydrolysis activity"/>
    <property type="evidence" value="ECO:0007669"/>
    <property type="project" value="InterPro"/>
</dbReference>
<protein>
    <submittedName>
        <fullName evidence="5">Putative ABC transporter</fullName>
    </submittedName>
</protein>
<reference evidence="6" key="1">
    <citation type="submission" date="2018-04" db="EMBL/GenBank/DDBJ databases">
        <authorList>
            <person name="Illikoud N."/>
        </authorList>
    </citation>
    <scope>NUCLEOTIDE SEQUENCE [LARGE SCALE GENOMIC DNA]</scope>
</reference>
<dbReference type="PROSITE" id="PS50893">
    <property type="entry name" value="ABC_TRANSPORTER_2"/>
    <property type="match status" value="1"/>
</dbReference>
<dbReference type="InterPro" id="IPR003439">
    <property type="entry name" value="ABC_transporter-like_ATP-bd"/>
</dbReference>
<evidence type="ECO:0000313" key="6">
    <source>
        <dbReference type="Proteomes" id="UP000270190"/>
    </source>
</evidence>
<keyword evidence="1" id="KW-0813">Transport</keyword>
<proteinExistence type="predicted"/>
<dbReference type="Gene3D" id="3.40.50.300">
    <property type="entry name" value="P-loop containing nucleotide triphosphate hydrolases"/>
    <property type="match status" value="1"/>
</dbReference>